<reference evidence="1 2" key="1">
    <citation type="journal article" date="2018" name="Mol. Ecol.">
        <title>The obligate alkalophilic soda-lake fungus Sodiomyces alkalinus has shifted to a protein diet.</title>
        <authorList>
            <person name="Grum-Grzhimaylo A.A."/>
            <person name="Falkoski D.L."/>
            <person name="van den Heuvel J."/>
            <person name="Valero-Jimenez C.A."/>
            <person name="Min B."/>
            <person name="Choi I.G."/>
            <person name="Lipzen A."/>
            <person name="Daum C.G."/>
            <person name="Aanen D.K."/>
            <person name="Tsang A."/>
            <person name="Henrissat B."/>
            <person name="Bilanenko E.N."/>
            <person name="de Vries R.P."/>
            <person name="van Kan J.A.L."/>
            <person name="Grigoriev I.V."/>
            <person name="Debets A.J.M."/>
        </authorList>
    </citation>
    <scope>NUCLEOTIDE SEQUENCE [LARGE SCALE GENOMIC DNA]</scope>
    <source>
        <strain evidence="1 2">F11</strain>
    </source>
</reference>
<sequence>MHACHSYPDLDVRILVEASTSPPTVVDSISSPHLRAIISARTKSIYHNPDRHHHHHHHHKRTYPAIFHADLFTPIADPPGDLTVPFRPETIIQLHSKNVLLV</sequence>
<dbReference type="RefSeq" id="XP_028470742.1">
    <property type="nucleotide sequence ID" value="XM_028607698.1"/>
</dbReference>
<dbReference type="AlphaFoldDB" id="A0A3N2Q884"/>
<proteinExistence type="predicted"/>
<name>A0A3N2Q884_SODAK</name>
<dbReference type="Proteomes" id="UP000272025">
    <property type="component" value="Unassembled WGS sequence"/>
</dbReference>
<keyword evidence="2" id="KW-1185">Reference proteome</keyword>
<gene>
    <name evidence="1" type="ORF">SODALDRAFT_27009</name>
</gene>
<evidence type="ECO:0000313" key="2">
    <source>
        <dbReference type="Proteomes" id="UP000272025"/>
    </source>
</evidence>
<dbReference type="EMBL" id="ML119051">
    <property type="protein sequence ID" value="ROT42936.1"/>
    <property type="molecule type" value="Genomic_DNA"/>
</dbReference>
<evidence type="ECO:0000313" key="1">
    <source>
        <dbReference type="EMBL" id="ROT42936.1"/>
    </source>
</evidence>
<dbReference type="GeneID" id="39576176"/>
<accession>A0A3N2Q884</accession>
<organism evidence="1 2">
    <name type="scientific">Sodiomyces alkalinus (strain CBS 110278 / VKM F-3762 / F11)</name>
    <name type="common">Alkaliphilic filamentous fungus</name>
    <dbReference type="NCBI Taxonomy" id="1314773"/>
    <lineage>
        <taxon>Eukaryota</taxon>
        <taxon>Fungi</taxon>
        <taxon>Dikarya</taxon>
        <taxon>Ascomycota</taxon>
        <taxon>Pezizomycotina</taxon>
        <taxon>Sordariomycetes</taxon>
        <taxon>Hypocreomycetidae</taxon>
        <taxon>Glomerellales</taxon>
        <taxon>Plectosphaerellaceae</taxon>
        <taxon>Sodiomyces</taxon>
    </lineage>
</organism>
<protein>
    <submittedName>
        <fullName evidence="1">Uncharacterized protein</fullName>
    </submittedName>
</protein>